<dbReference type="Gene3D" id="3.40.50.150">
    <property type="entry name" value="Vaccinia Virus protein VP39"/>
    <property type="match status" value="2"/>
</dbReference>
<dbReference type="PANTHER" id="PTHR13370:SF3">
    <property type="entry name" value="TRNA (GUANINE(10)-N2)-METHYLTRANSFERASE HOMOLOG"/>
    <property type="match status" value="1"/>
</dbReference>
<evidence type="ECO:0000256" key="2">
    <source>
        <dbReference type="ARBA" id="ARBA00022679"/>
    </source>
</evidence>
<organism evidence="5 6">
    <name type="scientific">Eimeria acervulina</name>
    <name type="common">Coccidian parasite</name>
    <dbReference type="NCBI Taxonomy" id="5801"/>
    <lineage>
        <taxon>Eukaryota</taxon>
        <taxon>Sar</taxon>
        <taxon>Alveolata</taxon>
        <taxon>Apicomplexa</taxon>
        <taxon>Conoidasida</taxon>
        <taxon>Coccidia</taxon>
        <taxon>Eucoccidiorida</taxon>
        <taxon>Eimeriorina</taxon>
        <taxon>Eimeriidae</taxon>
        <taxon>Eimeria</taxon>
    </lineage>
</organism>
<dbReference type="Pfam" id="PF01170">
    <property type="entry name" value="UPF0020"/>
    <property type="match status" value="1"/>
</dbReference>
<proteinExistence type="predicted"/>
<dbReference type="OrthoDB" id="296065at2759"/>
<evidence type="ECO:0000256" key="1">
    <source>
        <dbReference type="ARBA" id="ARBA00022603"/>
    </source>
</evidence>
<keyword evidence="6" id="KW-1185">Reference proteome</keyword>
<dbReference type="InterPro" id="IPR000241">
    <property type="entry name" value="RlmKL-like_Mtase"/>
</dbReference>
<dbReference type="GeneID" id="25274196"/>
<evidence type="ECO:0000259" key="3">
    <source>
        <dbReference type="Pfam" id="PF01170"/>
    </source>
</evidence>
<dbReference type="VEuPathDB" id="ToxoDB:EAH_00061260"/>
<feature type="domain" description="Ribosomal RNA large subunit methyltransferase K/L-like methyltransferase" evidence="3">
    <location>
        <begin position="169"/>
        <end position="323"/>
    </location>
</feature>
<reference evidence="5" key="2">
    <citation type="submission" date="2013-10" db="EMBL/GenBank/DDBJ databases">
        <authorList>
            <person name="Aslett M."/>
        </authorList>
    </citation>
    <scope>NUCLEOTIDE SEQUENCE</scope>
    <source>
        <strain evidence="5">Houghton</strain>
    </source>
</reference>
<accession>U6GPE6</accession>
<dbReference type="PANTHER" id="PTHR13370">
    <property type="entry name" value="RNA METHYLASE-RELATED"/>
    <property type="match status" value="1"/>
</dbReference>
<dbReference type="GO" id="GO:0043527">
    <property type="term" value="C:tRNA methyltransferase complex"/>
    <property type="evidence" value="ECO:0007669"/>
    <property type="project" value="UniProtKB-ARBA"/>
</dbReference>
<dbReference type="SUPFAM" id="SSF53335">
    <property type="entry name" value="S-adenosyl-L-methionine-dependent methyltransferases"/>
    <property type="match status" value="1"/>
</dbReference>
<keyword evidence="2" id="KW-0808">Transferase</keyword>
<dbReference type="GO" id="GO:0003676">
    <property type="term" value="F:nucleic acid binding"/>
    <property type="evidence" value="ECO:0007669"/>
    <property type="project" value="InterPro"/>
</dbReference>
<dbReference type="GO" id="GO:0008168">
    <property type="term" value="F:methyltransferase activity"/>
    <property type="evidence" value="ECO:0007669"/>
    <property type="project" value="UniProtKB-KW"/>
</dbReference>
<dbReference type="GO" id="GO:0032259">
    <property type="term" value="P:methylation"/>
    <property type="evidence" value="ECO:0007669"/>
    <property type="project" value="UniProtKB-KW"/>
</dbReference>
<reference evidence="5" key="1">
    <citation type="submission" date="2013-10" db="EMBL/GenBank/DDBJ databases">
        <title>Genomic analysis of the causative agents of coccidiosis in chickens.</title>
        <authorList>
            <person name="Reid A.J."/>
            <person name="Blake D."/>
            <person name="Billington K."/>
            <person name="Browne H."/>
            <person name="Dunn M."/>
            <person name="Hung S."/>
            <person name="Kawahara F."/>
            <person name="Miranda-Saavedra D."/>
            <person name="Mourier T."/>
            <person name="Nagra H."/>
            <person name="Otto T.D."/>
            <person name="Rawlings N."/>
            <person name="Sanchez A."/>
            <person name="Sanders M."/>
            <person name="Subramaniam C."/>
            <person name="Tay Y."/>
            <person name="Dear P."/>
            <person name="Doerig C."/>
            <person name="Gruber A."/>
            <person name="Parkinson J."/>
            <person name="Shirley M."/>
            <person name="Wan K.L."/>
            <person name="Berriman M."/>
            <person name="Tomley F."/>
            <person name="Pain A."/>
        </authorList>
    </citation>
    <scope>NUCLEOTIDE SEQUENCE</scope>
    <source>
        <strain evidence="5">Houghton</strain>
    </source>
</reference>
<evidence type="ECO:0000313" key="6">
    <source>
        <dbReference type="Proteomes" id="UP000018050"/>
    </source>
</evidence>
<protein>
    <submittedName>
        <fullName evidence="5">Uncharacterized protein</fullName>
    </submittedName>
</protein>
<dbReference type="InterPro" id="IPR029063">
    <property type="entry name" value="SAM-dependent_MTases_sf"/>
</dbReference>
<dbReference type="Proteomes" id="UP000018050">
    <property type="component" value="Unassembled WGS sequence"/>
</dbReference>
<evidence type="ECO:0000259" key="4">
    <source>
        <dbReference type="Pfam" id="PF25904"/>
    </source>
</evidence>
<name>U6GPE6_EIMAC</name>
<dbReference type="PRINTS" id="PR00507">
    <property type="entry name" value="N12N6MTFRASE"/>
</dbReference>
<dbReference type="RefSeq" id="XP_013248824.1">
    <property type="nucleotide sequence ID" value="XM_013393370.1"/>
</dbReference>
<dbReference type="OMA" id="HNEYNGM"/>
<feature type="domain" description="tRNA (guanine(10)-N(2))-methyltransferase TRMT11 N-terminal" evidence="4">
    <location>
        <begin position="11"/>
        <end position="165"/>
    </location>
</feature>
<dbReference type="EMBL" id="HG671651">
    <property type="protein sequence ID" value="CDI81462.1"/>
    <property type="molecule type" value="Genomic_DNA"/>
</dbReference>
<dbReference type="PIRSF" id="PIRSF017259">
    <property type="entry name" value="tRNA_mtfrase_TRM11"/>
    <property type="match status" value="1"/>
</dbReference>
<dbReference type="InterPro" id="IPR002052">
    <property type="entry name" value="DNA_methylase_N6_adenine_CS"/>
</dbReference>
<gene>
    <name evidence="5" type="ORF">EAH_00061260</name>
</gene>
<dbReference type="Pfam" id="PF25904">
    <property type="entry name" value="Tmrp11_N"/>
    <property type="match status" value="1"/>
</dbReference>
<dbReference type="PROSITE" id="PS00092">
    <property type="entry name" value="N6_MTASE"/>
    <property type="match status" value="1"/>
</dbReference>
<dbReference type="InterPro" id="IPR059073">
    <property type="entry name" value="TRMT11_N"/>
</dbReference>
<sequence>MLVLCWFLHHNEYNGMRIEELEALALMEGVDPNSLWEGCRRPSSASEEQFVFVQVPNEAFCRAVMKRSILIKAFIDVRLCKYMLVWASGRSYEEVLEAMKTEEKKKEFTTWINKEKPWAFYVGAFGRSLSSEEQRERMNFFSSLFVGDEPVDLHHPATTLVVAEGLVAANSVVLDPFVGTGSLLIAASYYGALCIGADIDIRVLKGYGVSYLNPHLSLQNKRTDIFRNFEDYGLRRPEIIRCDNAAWVWRLPYEERSESKTSADNNSEGEKEKININEDNKTNKKEIYKAAYLSRNIQGGKPWVDCIITDPPYGIRAGARQSGHTKKCKRTPESRSNEDRLTYIAPTVVCSARSLICDLLNVAARLLVDGGRLVFLLPVHLNT</sequence>
<dbReference type="AlphaFoldDB" id="U6GPE6"/>
<dbReference type="GO" id="GO:0005737">
    <property type="term" value="C:cytoplasm"/>
    <property type="evidence" value="ECO:0007669"/>
    <property type="project" value="TreeGrafter"/>
</dbReference>
<evidence type="ECO:0000313" key="5">
    <source>
        <dbReference type="EMBL" id="CDI81462.1"/>
    </source>
</evidence>
<keyword evidence="1" id="KW-0489">Methyltransferase</keyword>